<feature type="transmembrane region" description="Helical" evidence="16">
    <location>
        <begin position="121"/>
        <end position="141"/>
    </location>
</feature>
<dbReference type="Gene3D" id="1.20.120.1760">
    <property type="match status" value="1"/>
</dbReference>
<dbReference type="InterPro" id="IPR000462">
    <property type="entry name" value="CDP-OH_P_trans"/>
</dbReference>
<dbReference type="PROSITE" id="PS00379">
    <property type="entry name" value="CDP_ALCOHOL_P_TRANSF"/>
    <property type="match status" value="1"/>
</dbReference>
<evidence type="ECO:0000256" key="10">
    <source>
        <dbReference type="ARBA" id="ARBA00023098"/>
    </source>
</evidence>
<name>A0AAU7VLW4_9FIRM</name>
<feature type="transmembrane region" description="Helical" evidence="16">
    <location>
        <begin position="5"/>
        <end position="24"/>
    </location>
</feature>
<feature type="transmembrane region" description="Helical" evidence="16">
    <location>
        <begin position="176"/>
        <end position="193"/>
    </location>
</feature>
<feature type="transmembrane region" description="Helical" evidence="16">
    <location>
        <begin position="67"/>
        <end position="85"/>
    </location>
</feature>
<evidence type="ECO:0000256" key="14">
    <source>
        <dbReference type="ARBA" id="ARBA00032361"/>
    </source>
</evidence>
<dbReference type="Pfam" id="PF01066">
    <property type="entry name" value="CDP-OH_P_transf"/>
    <property type="match status" value="1"/>
</dbReference>
<evidence type="ECO:0000256" key="2">
    <source>
        <dbReference type="ARBA" id="ARBA00004127"/>
    </source>
</evidence>
<protein>
    <recommendedName>
        <fullName evidence="5">CDP-diacylglycerol--serine O-phosphatidyltransferase</fullName>
        <ecNumber evidence="4">2.7.8.8</ecNumber>
    </recommendedName>
    <alternativeName>
        <fullName evidence="14">Phosphatidylserine synthase</fullName>
    </alternativeName>
</protein>
<comment type="similarity">
    <text evidence="3 15">Belongs to the CDP-alcohol phosphatidyltransferase class-I family.</text>
</comment>
<feature type="transmembrane region" description="Helical" evidence="16">
    <location>
        <begin position="91"/>
        <end position="109"/>
    </location>
</feature>
<dbReference type="GO" id="GO:0016020">
    <property type="term" value="C:membrane"/>
    <property type="evidence" value="ECO:0007669"/>
    <property type="project" value="InterPro"/>
</dbReference>
<dbReference type="EC" id="2.7.8.8" evidence="4"/>
<evidence type="ECO:0000256" key="7">
    <source>
        <dbReference type="ARBA" id="ARBA00022679"/>
    </source>
</evidence>
<gene>
    <name evidence="17" type="primary">pssA</name>
    <name evidence="17" type="ORF">PRVXT_000135</name>
</gene>
<evidence type="ECO:0000256" key="8">
    <source>
        <dbReference type="ARBA" id="ARBA00022692"/>
    </source>
</evidence>
<keyword evidence="13" id="KW-1208">Phospholipid metabolism</keyword>
<dbReference type="RefSeq" id="WP_350343782.1">
    <property type="nucleotide sequence ID" value="NZ_CP158367.1"/>
</dbReference>
<dbReference type="GO" id="GO:0012505">
    <property type="term" value="C:endomembrane system"/>
    <property type="evidence" value="ECO:0007669"/>
    <property type="project" value="UniProtKB-SubCell"/>
</dbReference>
<evidence type="ECO:0000256" key="1">
    <source>
        <dbReference type="ARBA" id="ARBA00000287"/>
    </source>
</evidence>
<dbReference type="NCBIfam" id="TIGR00473">
    <property type="entry name" value="pssA"/>
    <property type="match status" value="1"/>
</dbReference>
<comment type="subcellular location">
    <subcellularLocation>
        <location evidence="2">Endomembrane system</location>
        <topology evidence="2">Multi-pass membrane protein</topology>
    </subcellularLocation>
</comment>
<evidence type="ECO:0000256" key="4">
    <source>
        <dbReference type="ARBA" id="ARBA00013174"/>
    </source>
</evidence>
<sequence>MFKRIIPSVFTLGNLVFGLIALYYTINGDPAGGAGFILVGTLLDGLDGKVARFLGVSSEFGKQLDSLADMVTFGVAPAIVAYELVLNSYGLYGLIICFAFPVAGAIRLARFNVTSEETPAGYFIGMPITIAGGILTVLVLFDFFPMLFILGAVLFLAYMMISSTKYPDFKTIGLPKWAQLSIVLLILLIVFYFKIPELIFLPITIYILIGLKERLQTIFQWYKRRKLCN</sequence>
<proteinExistence type="inferred from homology"/>
<evidence type="ECO:0000256" key="16">
    <source>
        <dbReference type="SAM" id="Phobius"/>
    </source>
</evidence>
<evidence type="ECO:0000313" key="17">
    <source>
        <dbReference type="EMBL" id="XBX75035.1"/>
    </source>
</evidence>
<keyword evidence="6" id="KW-0444">Lipid biosynthesis</keyword>
<reference evidence="17" key="2">
    <citation type="submission" date="2024-06" db="EMBL/GenBank/DDBJ databases">
        <authorList>
            <person name="Petrova K.O."/>
            <person name="Toshchakov S.V."/>
            <person name="Boltjanskaja Y.V."/>
            <person name="Kevbrin V."/>
        </authorList>
    </citation>
    <scope>NUCLEOTIDE SEQUENCE</scope>
    <source>
        <strain evidence="17">Z-910T</strain>
    </source>
</reference>
<dbReference type="InterPro" id="IPR043130">
    <property type="entry name" value="CDP-OH_PTrfase_TM_dom"/>
</dbReference>
<dbReference type="PANTHER" id="PTHR14269">
    <property type="entry name" value="CDP-DIACYLGLYCEROL--GLYCEROL-3-PHOSPHATE 3-PHOSPHATIDYLTRANSFERASE-RELATED"/>
    <property type="match status" value="1"/>
</dbReference>
<dbReference type="GO" id="GO:0003882">
    <property type="term" value="F:CDP-diacylglycerol-serine O-phosphatidyltransferase activity"/>
    <property type="evidence" value="ECO:0007669"/>
    <property type="project" value="UniProtKB-EC"/>
</dbReference>
<organism evidence="17">
    <name type="scientific">Proteinivorax tanatarense</name>
    <dbReference type="NCBI Taxonomy" id="1260629"/>
    <lineage>
        <taxon>Bacteria</taxon>
        <taxon>Bacillati</taxon>
        <taxon>Bacillota</taxon>
        <taxon>Clostridia</taxon>
        <taxon>Eubacteriales</taxon>
        <taxon>Proteinivoracaceae</taxon>
        <taxon>Proteinivorax</taxon>
    </lineage>
</organism>
<keyword evidence="9 16" id="KW-1133">Transmembrane helix</keyword>
<evidence type="ECO:0000256" key="13">
    <source>
        <dbReference type="ARBA" id="ARBA00023264"/>
    </source>
</evidence>
<keyword evidence="8 16" id="KW-0812">Transmembrane</keyword>
<dbReference type="GO" id="GO:0008654">
    <property type="term" value="P:phospholipid biosynthetic process"/>
    <property type="evidence" value="ECO:0007669"/>
    <property type="project" value="UniProtKB-KW"/>
</dbReference>
<evidence type="ECO:0000256" key="3">
    <source>
        <dbReference type="ARBA" id="ARBA00010441"/>
    </source>
</evidence>
<evidence type="ECO:0000256" key="5">
    <source>
        <dbReference type="ARBA" id="ARBA00017171"/>
    </source>
</evidence>
<dbReference type="PANTHER" id="PTHR14269:SF61">
    <property type="entry name" value="CDP-DIACYLGLYCEROL--SERINE O-PHOSPHATIDYLTRANSFERASE"/>
    <property type="match status" value="1"/>
</dbReference>
<dbReference type="AlphaFoldDB" id="A0AAU7VLW4"/>
<keyword evidence="10" id="KW-0443">Lipid metabolism</keyword>
<evidence type="ECO:0000256" key="11">
    <source>
        <dbReference type="ARBA" id="ARBA00023136"/>
    </source>
</evidence>
<evidence type="ECO:0000256" key="12">
    <source>
        <dbReference type="ARBA" id="ARBA00023209"/>
    </source>
</evidence>
<feature type="transmembrane region" description="Helical" evidence="16">
    <location>
        <begin position="147"/>
        <end position="164"/>
    </location>
</feature>
<comment type="catalytic activity">
    <reaction evidence="1">
        <text>a CDP-1,2-diacyl-sn-glycerol + L-serine = a 1,2-diacyl-sn-glycero-3-phospho-L-serine + CMP + H(+)</text>
        <dbReference type="Rhea" id="RHEA:16913"/>
        <dbReference type="ChEBI" id="CHEBI:15378"/>
        <dbReference type="ChEBI" id="CHEBI:33384"/>
        <dbReference type="ChEBI" id="CHEBI:57262"/>
        <dbReference type="ChEBI" id="CHEBI:58332"/>
        <dbReference type="ChEBI" id="CHEBI:60377"/>
        <dbReference type="EC" id="2.7.8.8"/>
    </reaction>
</comment>
<reference evidence="17" key="1">
    <citation type="journal article" date="2013" name="Extremophiles">
        <title>Proteinivorax tanatarense gen. nov., sp. nov., an anaerobic, haloalkaliphilic, proteolytic bacterium isolated from a decaying algal bloom, and proposal of Proteinivoraceae fam. nov.</title>
        <authorList>
            <person name="Kevbrin V."/>
            <person name="Boltyanskaya Y."/>
            <person name="Zhilina T."/>
            <person name="Kolganova T."/>
            <person name="Lavrentjeva E."/>
            <person name="Kuznetsov B."/>
        </authorList>
    </citation>
    <scope>NUCLEOTIDE SEQUENCE</scope>
    <source>
        <strain evidence="17">Z-910T</strain>
    </source>
</reference>
<dbReference type="InterPro" id="IPR048254">
    <property type="entry name" value="CDP_ALCOHOL_P_TRANSF_CS"/>
</dbReference>
<evidence type="ECO:0000256" key="6">
    <source>
        <dbReference type="ARBA" id="ARBA00022516"/>
    </source>
</evidence>
<dbReference type="InterPro" id="IPR004533">
    <property type="entry name" value="CDP-diaglyc--ser_O-PTrfase"/>
</dbReference>
<evidence type="ECO:0000256" key="15">
    <source>
        <dbReference type="RuleBase" id="RU003750"/>
    </source>
</evidence>
<evidence type="ECO:0000256" key="9">
    <source>
        <dbReference type="ARBA" id="ARBA00022989"/>
    </source>
</evidence>
<keyword evidence="11 16" id="KW-0472">Membrane</keyword>
<keyword evidence="7 15" id="KW-0808">Transferase</keyword>
<accession>A0AAU7VLW4</accession>
<keyword evidence="12" id="KW-0594">Phospholipid biosynthesis</keyword>
<dbReference type="InterPro" id="IPR050324">
    <property type="entry name" value="CDP-alcohol_PTase-I"/>
</dbReference>
<dbReference type="EMBL" id="CP158367">
    <property type="protein sequence ID" value="XBX75035.1"/>
    <property type="molecule type" value="Genomic_DNA"/>
</dbReference>